<dbReference type="RefSeq" id="WP_019595977.1">
    <property type="nucleotide sequence ID" value="NZ_FNQC01000001.1"/>
</dbReference>
<proteinExistence type="predicted"/>
<organism evidence="1 2">
    <name type="scientific">Rhodonellum ikkaensis</name>
    <dbReference type="NCBI Taxonomy" id="336829"/>
    <lineage>
        <taxon>Bacteria</taxon>
        <taxon>Pseudomonadati</taxon>
        <taxon>Bacteroidota</taxon>
        <taxon>Cytophagia</taxon>
        <taxon>Cytophagales</taxon>
        <taxon>Cytophagaceae</taxon>
        <taxon>Rhodonellum</taxon>
    </lineage>
</organism>
<name>A0A1H3JXT8_9BACT</name>
<gene>
    <name evidence="1" type="ORF">SAMN05444412_101181</name>
</gene>
<keyword evidence="2" id="KW-1185">Reference proteome</keyword>
<sequence length="564" mass="64396">MKKLLIWVIALLLLILLVFKGLPVLVNLYLNENADRIVSNMITRTSGFGDHEITFGEIKLDYNYSGTYLQLEDIQITPADNISENQLKVTLSAKQVRVSGFRWKDFLMENSIVVDSATIDNITIKTLSPALDSMHFSESKPNRKAHRDYKIISVKHFGLNHLSVENRDSYSDSLRLELFDLSVAASGFRLTEEDIQNKEALFDVDMIQGTISKANLHFDEYRQMVIVDSLAFNTEDNTLGIGNFSLIHKLDRYTYTGLQDKRMSWIEIGDTKLKVRGMDFNSYFRNGTVEIDSLIASNLKLSVFTDKRKSEDLSKRPPMFHESLNKLEQVLHIKNTLLRNGYLRIEERADNNAPQSGALFFTELNAHIKNISNHKEMMAGNSQLVMNVKAKLMDIGPVDLSMDYDLASENGTFKLKGTLGKMPLRTLNNMIEPEAKISLKSGVINRLDFNIIANDYEGSGEAIVRYEDLELELLNKDFGKDQNVFRKIGSFLANKVVIKSNNPNKRGDLKKGTVYYLREPHKSIYNYWWKLIFSGLKSTLTGEDLEEMKKKELENRNGTPKKAK</sequence>
<protein>
    <recommendedName>
        <fullName evidence="3">DUF748 domain-containing protein</fullName>
    </recommendedName>
</protein>
<reference evidence="1 2" key="1">
    <citation type="submission" date="2016-10" db="EMBL/GenBank/DDBJ databases">
        <authorList>
            <person name="Varghese N."/>
            <person name="Submissions S."/>
        </authorList>
    </citation>
    <scope>NUCLEOTIDE SEQUENCE [LARGE SCALE GENOMIC DNA]</scope>
    <source>
        <strain evidence="1 2">DSM 17997</strain>
    </source>
</reference>
<evidence type="ECO:0000313" key="1">
    <source>
        <dbReference type="EMBL" id="SDY44780.1"/>
    </source>
</evidence>
<dbReference type="Proteomes" id="UP000199663">
    <property type="component" value="Unassembled WGS sequence"/>
</dbReference>
<evidence type="ECO:0000313" key="2">
    <source>
        <dbReference type="Proteomes" id="UP000199663"/>
    </source>
</evidence>
<dbReference type="EMBL" id="FNQC01000001">
    <property type="protein sequence ID" value="SDY44780.1"/>
    <property type="molecule type" value="Genomic_DNA"/>
</dbReference>
<accession>A0A1H3JXT8</accession>
<evidence type="ECO:0008006" key="3">
    <source>
        <dbReference type="Google" id="ProtNLM"/>
    </source>
</evidence>
<comment type="caution">
    <text evidence="1">The sequence shown here is derived from an EMBL/GenBank/DDBJ whole genome shotgun (WGS) entry which is preliminary data.</text>
</comment>